<feature type="compositionally biased region" description="Polar residues" evidence="1">
    <location>
        <begin position="9"/>
        <end position="18"/>
    </location>
</feature>
<feature type="region of interest" description="Disordered" evidence="1">
    <location>
        <begin position="239"/>
        <end position="371"/>
    </location>
</feature>
<feature type="compositionally biased region" description="Polar residues" evidence="1">
    <location>
        <begin position="291"/>
        <end position="313"/>
    </location>
</feature>
<sequence length="617" mass="67972">MVYLAFLRFSSSSTTDVDTNPPPSSELSSLRPHPKLRPLDLLTKLSRRASASPTDASPIISRPKINTNVRPLPSKTSPIGGTPPTLGGVPARTPPNLPLYPFPIAKSASLPTTSTSSHFYPPPPRFNPKLHINTQNLSRNSYAGPTDVRRQDDWSRYPIARHLSPIPEQEYVSPASLLDTVPLPGSGQSTTPKAAISILRKESQRTDITRPSPVYSQHQAFISRPLNRSISQASSIYTPRSISSSTPISAATSASAPTIPPIDLTPAFPGPHRANTLEGGPTRRVPPSPLSYVSSATDWENSRYASEQDAQSFRTASESRTRSETSESDREAEDFDIPDTLAVPSEPAVERQEESVLEPASPEWRSDSVPPAMPAIVTGGSVVDSQPASAAVAAASPLSNTSSFIYRRWDRIRLFEESPQLCSGALALPRMDWKRWTPASLLFWLGFCFPLLWLFGGWYFTIYQETGMTWAALVQQEHRYEGKPKPPSSRKGKAVHGGSALLLPLWAMHGCRPPISGVTEEERRSVQKLYLGYPFVNREFDLPQHIVGPQDIHAGPFRLLSKIPIVRISLLGSDEDCSTRRKLDPWIWRCRVAFMLFGISSIMVCITLIGVYLPRAL</sequence>
<dbReference type="EMBL" id="ML178819">
    <property type="protein sequence ID" value="TFL03893.1"/>
    <property type="molecule type" value="Genomic_DNA"/>
</dbReference>
<protein>
    <submittedName>
        <fullName evidence="3">Uncharacterized protein</fullName>
    </submittedName>
</protein>
<feature type="compositionally biased region" description="Polar residues" evidence="1">
    <location>
        <begin position="64"/>
        <end position="79"/>
    </location>
</feature>
<feature type="compositionally biased region" description="Basic and acidic residues" evidence="1">
    <location>
        <begin position="317"/>
        <end position="329"/>
    </location>
</feature>
<dbReference type="OrthoDB" id="3251367at2759"/>
<dbReference type="Proteomes" id="UP000305067">
    <property type="component" value="Unassembled WGS sequence"/>
</dbReference>
<evidence type="ECO:0000256" key="2">
    <source>
        <dbReference type="SAM" id="Phobius"/>
    </source>
</evidence>
<evidence type="ECO:0000313" key="4">
    <source>
        <dbReference type="Proteomes" id="UP000305067"/>
    </source>
</evidence>
<accession>A0A5C3QPI1</accession>
<dbReference type="AlphaFoldDB" id="A0A5C3QPI1"/>
<keyword evidence="2" id="KW-1133">Transmembrane helix</keyword>
<feature type="region of interest" description="Disordered" evidence="1">
    <location>
        <begin position="9"/>
        <end position="88"/>
    </location>
</feature>
<feature type="transmembrane region" description="Helical" evidence="2">
    <location>
        <begin position="441"/>
        <end position="460"/>
    </location>
</feature>
<keyword evidence="2" id="KW-0812">Transmembrane</keyword>
<evidence type="ECO:0000313" key="3">
    <source>
        <dbReference type="EMBL" id="TFL03893.1"/>
    </source>
</evidence>
<feature type="compositionally biased region" description="Low complexity" evidence="1">
    <location>
        <begin position="239"/>
        <end position="257"/>
    </location>
</feature>
<keyword evidence="2" id="KW-0472">Membrane</keyword>
<reference evidence="3 4" key="1">
    <citation type="journal article" date="2019" name="Nat. Ecol. Evol.">
        <title>Megaphylogeny resolves global patterns of mushroom evolution.</title>
        <authorList>
            <person name="Varga T."/>
            <person name="Krizsan K."/>
            <person name="Foldi C."/>
            <person name="Dima B."/>
            <person name="Sanchez-Garcia M."/>
            <person name="Sanchez-Ramirez S."/>
            <person name="Szollosi G.J."/>
            <person name="Szarkandi J.G."/>
            <person name="Papp V."/>
            <person name="Albert L."/>
            <person name="Andreopoulos W."/>
            <person name="Angelini C."/>
            <person name="Antonin V."/>
            <person name="Barry K.W."/>
            <person name="Bougher N.L."/>
            <person name="Buchanan P."/>
            <person name="Buyck B."/>
            <person name="Bense V."/>
            <person name="Catcheside P."/>
            <person name="Chovatia M."/>
            <person name="Cooper J."/>
            <person name="Damon W."/>
            <person name="Desjardin D."/>
            <person name="Finy P."/>
            <person name="Geml J."/>
            <person name="Haridas S."/>
            <person name="Hughes K."/>
            <person name="Justo A."/>
            <person name="Karasinski D."/>
            <person name="Kautmanova I."/>
            <person name="Kiss B."/>
            <person name="Kocsube S."/>
            <person name="Kotiranta H."/>
            <person name="LaButti K.M."/>
            <person name="Lechner B.E."/>
            <person name="Liimatainen K."/>
            <person name="Lipzen A."/>
            <person name="Lukacs Z."/>
            <person name="Mihaltcheva S."/>
            <person name="Morgado L.N."/>
            <person name="Niskanen T."/>
            <person name="Noordeloos M.E."/>
            <person name="Ohm R.A."/>
            <person name="Ortiz-Santana B."/>
            <person name="Ovrebo C."/>
            <person name="Racz N."/>
            <person name="Riley R."/>
            <person name="Savchenko A."/>
            <person name="Shiryaev A."/>
            <person name="Soop K."/>
            <person name="Spirin V."/>
            <person name="Szebenyi C."/>
            <person name="Tomsovsky M."/>
            <person name="Tulloss R.E."/>
            <person name="Uehling J."/>
            <person name="Grigoriev I.V."/>
            <person name="Vagvolgyi C."/>
            <person name="Papp T."/>
            <person name="Martin F.M."/>
            <person name="Miettinen O."/>
            <person name="Hibbett D.S."/>
            <person name="Nagy L.G."/>
        </authorList>
    </citation>
    <scope>NUCLEOTIDE SEQUENCE [LARGE SCALE GENOMIC DNA]</scope>
    <source>
        <strain evidence="3 4">CBS 309.79</strain>
    </source>
</reference>
<keyword evidence="4" id="KW-1185">Reference proteome</keyword>
<proteinExistence type="predicted"/>
<organism evidence="3 4">
    <name type="scientific">Pterulicium gracile</name>
    <dbReference type="NCBI Taxonomy" id="1884261"/>
    <lineage>
        <taxon>Eukaryota</taxon>
        <taxon>Fungi</taxon>
        <taxon>Dikarya</taxon>
        <taxon>Basidiomycota</taxon>
        <taxon>Agaricomycotina</taxon>
        <taxon>Agaricomycetes</taxon>
        <taxon>Agaricomycetidae</taxon>
        <taxon>Agaricales</taxon>
        <taxon>Pleurotineae</taxon>
        <taxon>Pterulaceae</taxon>
        <taxon>Pterulicium</taxon>
    </lineage>
</organism>
<dbReference type="STRING" id="1884261.A0A5C3QPI1"/>
<name>A0A5C3QPI1_9AGAR</name>
<feature type="transmembrane region" description="Helical" evidence="2">
    <location>
        <begin position="590"/>
        <end position="613"/>
    </location>
</feature>
<evidence type="ECO:0000256" key="1">
    <source>
        <dbReference type="SAM" id="MobiDB-lite"/>
    </source>
</evidence>
<gene>
    <name evidence="3" type="ORF">BDV98DRAFT_590769</name>
</gene>